<dbReference type="AlphaFoldDB" id="A0A8H9YCP2"/>
<dbReference type="Proteomes" id="UP000612712">
    <property type="component" value="Unassembled WGS sequence"/>
</dbReference>
<evidence type="ECO:0000313" key="8">
    <source>
        <dbReference type="EMBL" id="MBB3116546.1"/>
    </source>
</evidence>
<comment type="similarity">
    <text evidence="1 4">Belongs to the neutral ceramidase family.</text>
</comment>
<dbReference type="GO" id="GO:0017040">
    <property type="term" value="F:N-acylsphingosine amidohydrolase activity"/>
    <property type="evidence" value="ECO:0007669"/>
    <property type="project" value="UniProtKB-UniRule"/>
</dbReference>
<dbReference type="PANTHER" id="PTHR12670:SF1">
    <property type="entry name" value="NEUTRAL CERAMIDASE"/>
    <property type="match status" value="1"/>
</dbReference>
<dbReference type="InterPro" id="IPR031329">
    <property type="entry name" value="NEUT/ALK_ceramidase_N"/>
</dbReference>
<evidence type="ECO:0000256" key="5">
    <source>
        <dbReference type="SAM" id="MobiDB-lite"/>
    </source>
</evidence>
<evidence type="ECO:0000259" key="7">
    <source>
        <dbReference type="Pfam" id="PF17048"/>
    </source>
</evidence>
<dbReference type="GO" id="GO:0005576">
    <property type="term" value="C:extracellular region"/>
    <property type="evidence" value="ECO:0007669"/>
    <property type="project" value="TreeGrafter"/>
</dbReference>
<feature type="binding site" evidence="3">
    <location>
        <position position="174"/>
    </location>
    <ligand>
        <name>Zn(2+)</name>
        <dbReference type="ChEBI" id="CHEBI:29105"/>
    </ligand>
</feature>
<dbReference type="GO" id="GO:0046512">
    <property type="term" value="P:sphingosine biosynthetic process"/>
    <property type="evidence" value="ECO:0007669"/>
    <property type="project" value="TreeGrafter"/>
</dbReference>
<reference evidence="8" key="1">
    <citation type="submission" date="2020-08" db="EMBL/GenBank/DDBJ databases">
        <title>Sequencing the genomes of 1000 actinobacteria strains.</title>
        <authorList>
            <person name="Klenk H.-P."/>
        </authorList>
    </citation>
    <scope>NUCLEOTIDE SEQUENCE</scope>
    <source>
        <strain evidence="8">DSM 20582</strain>
    </source>
</reference>
<dbReference type="GO" id="GO:0046872">
    <property type="term" value="F:metal ion binding"/>
    <property type="evidence" value="ECO:0007669"/>
    <property type="project" value="UniProtKB-KW"/>
</dbReference>
<evidence type="ECO:0000259" key="6">
    <source>
        <dbReference type="Pfam" id="PF04734"/>
    </source>
</evidence>
<keyword evidence="3" id="KW-0479">Metal-binding</keyword>
<dbReference type="GO" id="GO:0046514">
    <property type="term" value="P:ceramide catabolic process"/>
    <property type="evidence" value="ECO:0007669"/>
    <property type="project" value="InterPro"/>
</dbReference>
<gene>
    <name evidence="8" type="ORF">FHU32_001785</name>
</gene>
<dbReference type="EC" id="3.5.1.23" evidence="4"/>
<dbReference type="PANTHER" id="PTHR12670">
    <property type="entry name" value="CERAMIDASE"/>
    <property type="match status" value="1"/>
</dbReference>
<proteinExistence type="inferred from homology"/>
<dbReference type="Pfam" id="PF04734">
    <property type="entry name" value="Ceramidase_alk"/>
    <property type="match status" value="1"/>
</dbReference>
<feature type="binding site" evidence="3">
    <location>
        <position position="495"/>
    </location>
    <ligand>
        <name>Zn(2+)</name>
        <dbReference type="ChEBI" id="CHEBI:29105"/>
    </ligand>
</feature>
<feature type="binding site" evidence="3">
    <location>
        <position position="531"/>
    </location>
    <ligand>
        <name>Zn(2+)</name>
        <dbReference type="ChEBI" id="CHEBI:29105"/>
    </ligand>
</feature>
<dbReference type="EMBL" id="JACHWT010000007">
    <property type="protein sequence ID" value="MBB3116546.1"/>
    <property type="molecule type" value="Genomic_DNA"/>
</dbReference>
<feature type="domain" description="Neutral/alkaline non-lysosomal ceramidase C-terminal" evidence="7">
    <location>
        <begin position="565"/>
        <end position="719"/>
    </location>
</feature>
<dbReference type="PROSITE" id="PS51318">
    <property type="entry name" value="TAT"/>
    <property type="match status" value="1"/>
</dbReference>
<comment type="catalytic activity">
    <reaction evidence="4">
        <text>an N-acylsphing-4-enine + H2O = sphing-4-enine + a fatty acid</text>
        <dbReference type="Rhea" id="RHEA:20856"/>
        <dbReference type="ChEBI" id="CHEBI:15377"/>
        <dbReference type="ChEBI" id="CHEBI:28868"/>
        <dbReference type="ChEBI" id="CHEBI:52639"/>
        <dbReference type="ChEBI" id="CHEBI:57756"/>
        <dbReference type="EC" id="3.5.1.23"/>
    </reaction>
</comment>
<dbReference type="InterPro" id="IPR006311">
    <property type="entry name" value="TAT_signal"/>
</dbReference>
<evidence type="ECO:0000313" key="9">
    <source>
        <dbReference type="Proteomes" id="UP000612712"/>
    </source>
</evidence>
<feature type="region of interest" description="Disordered" evidence="5">
    <location>
        <begin position="1"/>
        <end position="21"/>
    </location>
</feature>
<evidence type="ECO:0000256" key="3">
    <source>
        <dbReference type="PIRSR" id="PIRSR606823-2"/>
    </source>
</evidence>
<keyword evidence="4" id="KW-0746">Sphingolipid metabolism</keyword>
<dbReference type="Gene3D" id="2.60.40.2300">
    <property type="entry name" value="Neutral/alkaline non-lysosomal ceramidase, C-terminal domain"/>
    <property type="match status" value="1"/>
</dbReference>
<dbReference type="Pfam" id="PF17048">
    <property type="entry name" value="Ceramidse_alk_C"/>
    <property type="match status" value="1"/>
</dbReference>
<protein>
    <recommendedName>
        <fullName evidence="4">Neutral ceramidase</fullName>
        <ecNumber evidence="4">3.5.1.23</ecNumber>
    </recommendedName>
</protein>
<organism evidence="8 9">
    <name type="scientific">Corynebacterium bovis DSM 20582 = CIP 54.80</name>
    <dbReference type="NCBI Taxonomy" id="927655"/>
    <lineage>
        <taxon>Bacteria</taxon>
        <taxon>Bacillati</taxon>
        <taxon>Actinomycetota</taxon>
        <taxon>Actinomycetes</taxon>
        <taxon>Mycobacteriales</taxon>
        <taxon>Corynebacteriaceae</taxon>
        <taxon>Corynebacterium</taxon>
    </lineage>
</organism>
<evidence type="ECO:0000256" key="1">
    <source>
        <dbReference type="ARBA" id="ARBA00009835"/>
    </source>
</evidence>
<sequence length="724" mass="74848">MTSVDLTTPEPAQSGDGPAAGLSRRAFLTGAALTVGAVLWSSGTPARAGTSPAGAGGGGAAPGARFLVGRGLADCTGEPFGAGMNGYAVPRQTSVGLQRRQFARAFVVASGAAGAADPSGAVSPAAPAAPDRLVHVTVDTGLMFQSIQVEVLRRLRAEFGDLYGEHNVILQATHTHVAPGGTSGHAMVDLTTAGFRPLTFEATVSGIVTAVRRAHADLAPSELTLTRTVVEAAGVNRSPQAFARNPEADRAANPDGVDRTAVTLHVTRSGRPVGLLNWYALHATTFGPEYRHISGDNKGYAAWATEHGHGVDHRHPGDAPFVAAFAQSAPGDVTPNAGHVPGSGPGADEAASARILGDRIRAGATAEAAARDIATGGVDGRHRWVDMTSVTVDGRWTPDGRPGRTGPAILGAAFAASSQEDGGGEPALGFAEGERGGTPWVRALDGILVPPDVAAVHAPKEMLLPVGYIPGMVQQTHWFAVHRVGALVLVSVPFEPTTTAGLRLRRTVAAAAGVDPALVVVQGYVNGYGHYLTTPEEYDNQDYEGGATVFGRLQLPAVQQIVDGLARDLAAGRPVDPGRPEDDLTGRIPASPVGVPWWDVPPPGRRFGDVLSGGGEVRAGETARVVFVGANPNNGLRHEDGYLLVEEDTRQGGGPGDGWRVVADDSSESTLLTFEATGPLTRTTVEWSTVGVRPGHYRVRLRGDARGLDGTVTPFNGVAEVDVV</sequence>
<accession>A0A8H9YCP2</accession>
<dbReference type="InterPro" id="IPR038445">
    <property type="entry name" value="NCDase_C_sf"/>
</dbReference>
<dbReference type="GO" id="GO:0016020">
    <property type="term" value="C:membrane"/>
    <property type="evidence" value="ECO:0007669"/>
    <property type="project" value="GOC"/>
</dbReference>
<evidence type="ECO:0000256" key="2">
    <source>
        <dbReference type="ARBA" id="ARBA00022801"/>
    </source>
</evidence>
<evidence type="ECO:0000256" key="4">
    <source>
        <dbReference type="RuleBase" id="RU366019"/>
    </source>
</evidence>
<name>A0A8H9YCP2_9CORY</name>
<comment type="caution">
    <text evidence="8">The sequence shown here is derived from an EMBL/GenBank/DDBJ whole genome shotgun (WGS) entry which is preliminary data.</text>
</comment>
<dbReference type="RefSeq" id="WP_232625874.1">
    <property type="nucleotide sequence ID" value="NZ_CP047187.1"/>
</dbReference>
<keyword evidence="4" id="KW-0443">Lipid metabolism</keyword>
<feature type="domain" description="Neutral/alkaline non-lysosomal ceramidase N-terminal" evidence="6">
    <location>
        <begin position="66"/>
        <end position="560"/>
    </location>
</feature>
<dbReference type="InterPro" id="IPR006823">
    <property type="entry name" value="Ceramidase_alk"/>
</dbReference>
<comment type="cofactor">
    <cofactor evidence="3">
        <name>Zn(2+)</name>
        <dbReference type="ChEBI" id="CHEBI:29105"/>
    </cofactor>
    <text evidence="3">Binds 1 zinc ion per subunit.</text>
</comment>
<feature type="binding site" evidence="3">
    <location>
        <position position="282"/>
    </location>
    <ligand>
        <name>Zn(2+)</name>
        <dbReference type="ChEBI" id="CHEBI:29105"/>
    </ligand>
</feature>
<dbReference type="GO" id="GO:0042759">
    <property type="term" value="P:long-chain fatty acid biosynthetic process"/>
    <property type="evidence" value="ECO:0007669"/>
    <property type="project" value="TreeGrafter"/>
</dbReference>
<keyword evidence="2 4" id="KW-0378">Hydrolase</keyword>
<keyword evidence="3" id="KW-0862">Zinc</keyword>
<dbReference type="InterPro" id="IPR031331">
    <property type="entry name" value="NEUT/ALK_ceramidase_C"/>
</dbReference>